<dbReference type="PRINTS" id="PR00679">
    <property type="entry name" value="PROHIBITIN"/>
</dbReference>
<dbReference type="PROSITE" id="PS50175">
    <property type="entry name" value="ASP_PROT_RETROV"/>
    <property type="match status" value="1"/>
</dbReference>
<dbReference type="Pfam" id="PF12796">
    <property type="entry name" value="Ank_2"/>
    <property type="match status" value="3"/>
</dbReference>
<evidence type="ECO:0000256" key="4">
    <source>
        <dbReference type="PROSITE-ProRule" id="PRU00023"/>
    </source>
</evidence>
<feature type="repeat" description="ANK" evidence="4">
    <location>
        <begin position="1135"/>
        <end position="1167"/>
    </location>
</feature>
<evidence type="ECO:0000256" key="1">
    <source>
        <dbReference type="ARBA" id="ARBA00009658"/>
    </source>
</evidence>
<dbReference type="InterPro" id="IPR002110">
    <property type="entry name" value="Ankyrin_rpt"/>
</dbReference>
<proteinExistence type="inferred from homology"/>
<evidence type="ECO:0000256" key="3">
    <source>
        <dbReference type="ARBA" id="ARBA00023043"/>
    </source>
</evidence>
<accession>A0A8J6H533</accession>
<dbReference type="Pfam" id="PF00023">
    <property type="entry name" value="Ank"/>
    <property type="match status" value="2"/>
</dbReference>
<dbReference type="PROSITE" id="PS50088">
    <property type="entry name" value="ANK_REPEAT"/>
    <property type="match status" value="12"/>
</dbReference>
<dbReference type="Gene3D" id="1.25.40.20">
    <property type="entry name" value="Ankyrin repeat-containing domain"/>
    <property type="match status" value="5"/>
</dbReference>
<keyword evidence="7" id="KW-1185">Reference proteome</keyword>
<dbReference type="Gene3D" id="3.40.50.300">
    <property type="entry name" value="P-loop containing nucleotide triphosphate hydrolases"/>
    <property type="match status" value="1"/>
</dbReference>
<dbReference type="GO" id="GO:0006508">
    <property type="term" value="P:proteolysis"/>
    <property type="evidence" value="ECO:0007669"/>
    <property type="project" value="InterPro"/>
</dbReference>
<dbReference type="CDD" id="cd03401">
    <property type="entry name" value="SPFH_prohibitin"/>
    <property type="match status" value="1"/>
</dbReference>
<evidence type="ECO:0000256" key="2">
    <source>
        <dbReference type="ARBA" id="ARBA00022737"/>
    </source>
</evidence>
<feature type="repeat" description="ANK" evidence="4">
    <location>
        <begin position="1405"/>
        <end position="1437"/>
    </location>
</feature>
<dbReference type="InterPro" id="IPR000163">
    <property type="entry name" value="Prohibitin"/>
</dbReference>
<dbReference type="GO" id="GO:0004190">
    <property type="term" value="F:aspartic-type endopeptidase activity"/>
    <property type="evidence" value="ECO:0007669"/>
    <property type="project" value="InterPro"/>
</dbReference>
<comment type="similarity">
    <text evidence="1">Belongs to the prohibitin family.</text>
</comment>
<dbReference type="Gene3D" id="3.30.479.30">
    <property type="entry name" value="Band 7 domain"/>
    <property type="match status" value="1"/>
</dbReference>
<feature type="repeat" description="ANK" evidence="4">
    <location>
        <begin position="1234"/>
        <end position="1268"/>
    </location>
</feature>
<dbReference type="InterPro" id="IPR036770">
    <property type="entry name" value="Ankyrin_rpt-contain_sf"/>
</dbReference>
<feature type="repeat" description="ANK" evidence="4">
    <location>
        <begin position="1370"/>
        <end position="1404"/>
    </location>
</feature>
<dbReference type="SUPFAM" id="SSF52540">
    <property type="entry name" value="P-loop containing nucleoside triphosphate hydrolases"/>
    <property type="match status" value="1"/>
</dbReference>
<evidence type="ECO:0000259" key="5">
    <source>
        <dbReference type="PROSITE" id="PS50175"/>
    </source>
</evidence>
<name>A0A8J6H533_TENMO</name>
<reference evidence="6" key="2">
    <citation type="submission" date="2021-08" db="EMBL/GenBank/DDBJ databases">
        <authorList>
            <person name="Eriksson T."/>
        </authorList>
    </citation>
    <scope>NUCLEOTIDE SEQUENCE</scope>
    <source>
        <strain evidence="6">Stoneville</strain>
        <tissue evidence="6">Whole head</tissue>
    </source>
</reference>
<dbReference type="SMART" id="SM00248">
    <property type="entry name" value="ANK"/>
    <property type="match status" value="15"/>
</dbReference>
<feature type="repeat" description="ANK" evidence="4">
    <location>
        <begin position="1168"/>
        <end position="1200"/>
    </location>
</feature>
<feature type="repeat" description="ANK" evidence="4">
    <location>
        <begin position="1101"/>
        <end position="1134"/>
    </location>
</feature>
<reference evidence="6" key="1">
    <citation type="journal article" date="2020" name="J Insects Food Feed">
        <title>The yellow mealworm (Tenebrio molitor) genome: a resource for the emerging insects as food and feed industry.</title>
        <authorList>
            <person name="Eriksson T."/>
            <person name="Andere A."/>
            <person name="Kelstrup H."/>
            <person name="Emery V."/>
            <person name="Picard C."/>
        </authorList>
    </citation>
    <scope>NUCLEOTIDE SEQUENCE</scope>
    <source>
        <strain evidence="6">Stoneville</strain>
        <tissue evidence="6">Whole head</tissue>
    </source>
</reference>
<organism evidence="6 7">
    <name type="scientific">Tenebrio molitor</name>
    <name type="common">Yellow mealworm beetle</name>
    <dbReference type="NCBI Taxonomy" id="7067"/>
    <lineage>
        <taxon>Eukaryota</taxon>
        <taxon>Metazoa</taxon>
        <taxon>Ecdysozoa</taxon>
        <taxon>Arthropoda</taxon>
        <taxon>Hexapoda</taxon>
        <taxon>Insecta</taxon>
        <taxon>Pterygota</taxon>
        <taxon>Neoptera</taxon>
        <taxon>Endopterygota</taxon>
        <taxon>Coleoptera</taxon>
        <taxon>Polyphaga</taxon>
        <taxon>Cucujiformia</taxon>
        <taxon>Tenebrionidae</taxon>
        <taxon>Tenebrio</taxon>
    </lineage>
</organism>
<dbReference type="InterPro" id="IPR001995">
    <property type="entry name" value="Peptidase_A2_cat"/>
</dbReference>
<dbReference type="SMART" id="SM00244">
    <property type="entry name" value="PHB"/>
    <property type="match status" value="1"/>
</dbReference>
<dbReference type="SUPFAM" id="SSF117892">
    <property type="entry name" value="Band 7/SPFH domain"/>
    <property type="match status" value="1"/>
</dbReference>
<keyword evidence="3 4" id="KW-0040">ANK repeat</keyword>
<dbReference type="PROSITE" id="PS50297">
    <property type="entry name" value="ANK_REP_REGION"/>
    <property type="match status" value="9"/>
</dbReference>
<dbReference type="EMBL" id="JABDTM020026380">
    <property type="protein sequence ID" value="KAH0812005.1"/>
    <property type="molecule type" value="Genomic_DNA"/>
</dbReference>
<dbReference type="SUPFAM" id="SSF48403">
    <property type="entry name" value="Ankyrin repeat"/>
    <property type="match status" value="2"/>
</dbReference>
<sequence length="1894" mass="215302">MNSSERNSKNYSKAKLQLRCLTKVDPDEHDTVMATNQINFSTYKKRKGTSDLGKEYEWMMCALYAVQLSTSDRVVDFEMTTNRDIYADFDDIELKVTYDDGKLHTFLLQLKHSENKRNITDNILTAEKGDFSLSKYLDSFQKLQNKENVSCVLLTNNTTSLRDGSTFFFDNHEIRVKQVATFSEDFLNTGSVFQFRCEESSHLTKVDAFFEHFYLLVCQDNVAKCKLTLSQMLKELLRCEIYDNYVHFMREWWSGNFVLTKQDVISKLAELALSPFAAAISGDKCNNKSELIVKTIMTFEMTLVEDFDEDIISKIWTSNCNIHEVGLTALKYGLVTKKIKDVNELSPTQKAKVLWHLNKAPLVVKMNNLNKIRITSVTKLLEKCKKRKKLLLVLEIDNTSKEEFPNWKIFKNLSDIRDKKNFDDIIERFEVSVQGRQSISLKQFIKFDPEFSTVIKTRELFKMTHNILSIGNKEENLPESYIPRTVTSVFLDNSKLLTLYSKIENLFIINCEGKFNNFIDLSHPQTIELEDYLEQIKLHNITRQLLRKTMILSKRSKCTKAQFDFICNKLDKQNVFLIQVVDENCCLLLLSKKGVAALSEVTIENPPIKEEDIYKYFDNELSVISASPGMGKSTLMTFLSNNCPSEFWFVRINLISENSFFKTKTGTAEMLCHFMKMEETNQNSFLLQVKSYFLGKKRVYLFLDGLDEIDSDCLNYFLNQVNKILSMGFHVWISSRQNLQAKLLDEFNTVPITINELDREQQKMYIQLRLQQKYEEKDIEEITNKIFESVNVSNGQMLLGVPLQLYLITENFLNNKQLTHNSDDSIFLLTKMYKIFLSGKMKHLHQKLGIDEYEQQLGIDLDFYLEQYELAALKTCLDSKVLEKLHADRSKIDKFLVKIKGGDPFGIISQIEDDQIVFIHHSFAEYLTSVWLKKHPEKLSLLQDELFTEKCQNLRLIFDMLVAESCPLHLAAIFKNTDEVQKNIKDIEKRDDGGRTALHLICSYGTKYPSLTRHENGSYFRNFVESEDPEYEKILTILLQDNVYNVEDTLFRWTCIDYASRSRCLFPIEKILKKYSKDVNLNVLLEYCADRGANVVAVNHRGRSALHFAVTVPSNTDVITLLGGEGVDIDCRDATGFTPLHLAYKREMFDNVRALVTLGASVDTVDDKQRSLLHRAALSSSAKATEFLIDEGTNVNARDISGITPLHLAYGQGNVDVVKILVDRGASIKSVTDENRNVLHYAVTSDQWNKDEIKNLLEIGVEVNLQDAEGITPLHLAALHLGRENVKLLIEYGADVNLKCNKKRSALHYAATAEYTNRQVIDLLTSRGIDVNAQDISGESALHLASDVGHCGNLKALLSAGANPHALTHRRRTIIHYAAALVIPTEEVLNLLLDTGVDVNVQDVNGITSLHLASAERNYTVVKMLIDNGVDVNTVTSDQRTSLHYAASTEYANARSARLLLNAGINVNARDAEGMTALHLASRVRNYEIVEMLVDNGADVTILCNMMKTSLHYAAMSKFWNKEVIHFFMSKGVNVTAKDLDGLSASDYASQSGHETNQEEIQEQKNIELRHVFYVLLDGWQHRTPKVRSGQVGSIATLVVSGHFGRESHFRKLNDLANKFGKGGPPGLGLGLKLLAVGGAAAYGLAQSMYTVEGGHRAIMFNRIGGVQKEIYTEGLHFRVPWFQYPIIYDIRSRPRKISSPTGSKDLQMVNISLRVLSRPNALQLPIVYRQLGLDYDEKVLPSICNEVLKSVVAKFNAAQLITQRQQVSLLVRRELVERAQDFNIILDDVSITELSFGKEYTAAVEAKQVAQQEAQRAAFVVERAKQERQQKIIANSQNKVYLSGNSLMLNISDKEFDDQSDKLKRNDESVQVAHDDSKTVVKLAQQIASRVSG</sequence>
<protein>
    <recommendedName>
        <fullName evidence="5">Peptidase A2 domain-containing protein</fullName>
    </recommendedName>
</protein>
<dbReference type="InterPro" id="IPR001107">
    <property type="entry name" value="Band_7"/>
</dbReference>
<feature type="repeat" description="ANK" evidence="4">
    <location>
        <begin position="1473"/>
        <end position="1505"/>
    </location>
</feature>
<dbReference type="InterPro" id="IPR036013">
    <property type="entry name" value="Band_7/SPFH_dom_sf"/>
</dbReference>
<dbReference type="Pfam" id="PF01145">
    <property type="entry name" value="Band_7"/>
    <property type="match status" value="1"/>
</dbReference>
<feature type="repeat" description="ANK" evidence="4">
    <location>
        <begin position="1302"/>
        <end position="1336"/>
    </location>
</feature>
<feature type="domain" description="Peptidase A2" evidence="5">
    <location>
        <begin position="1490"/>
        <end position="1503"/>
    </location>
</feature>
<evidence type="ECO:0000313" key="6">
    <source>
        <dbReference type="EMBL" id="KAH0812005.1"/>
    </source>
</evidence>
<feature type="repeat" description="ANK" evidence="4">
    <location>
        <begin position="1337"/>
        <end position="1369"/>
    </location>
</feature>
<feature type="repeat" description="ANK" evidence="4">
    <location>
        <begin position="1438"/>
        <end position="1472"/>
    </location>
</feature>
<comment type="caution">
    <text evidence="6">The sequence shown here is derived from an EMBL/GenBank/DDBJ whole genome shotgun (WGS) entry which is preliminary data.</text>
</comment>
<dbReference type="FunFam" id="3.30.479.30:FF:000001">
    <property type="entry name" value="Prohibitin 2"/>
    <property type="match status" value="1"/>
</dbReference>
<evidence type="ECO:0000313" key="7">
    <source>
        <dbReference type="Proteomes" id="UP000719412"/>
    </source>
</evidence>
<dbReference type="InterPro" id="IPR027417">
    <property type="entry name" value="P-loop_NTPase"/>
</dbReference>
<dbReference type="PANTHER" id="PTHR24198:SF165">
    <property type="entry name" value="ANKYRIN REPEAT-CONTAINING PROTEIN-RELATED"/>
    <property type="match status" value="1"/>
</dbReference>
<dbReference type="PANTHER" id="PTHR24198">
    <property type="entry name" value="ANKYRIN REPEAT AND PROTEIN KINASE DOMAIN-CONTAINING PROTEIN"/>
    <property type="match status" value="1"/>
</dbReference>
<dbReference type="Proteomes" id="UP000719412">
    <property type="component" value="Unassembled WGS sequence"/>
</dbReference>
<gene>
    <name evidence="6" type="ORF">GEV33_010787</name>
</gene>
<dbReference type="PRINTS" id="PR01415">
    <property type="entry name" value="ANKYRIN"/>
</dbReference>
<feature type="repeat" description="ANK" evidence="4">
    <location>
        <begin position="1269"/>
        <end position="1301"/>
    </location>
</feature>
<dbReference type="GO" id="GO:0016020">
    <property type="term" value="C:membrane"/>
    <property type="evidence" value="ECO:0007669"/>
    <property type="project" value="InterPro"/>
</dbReference>
<keyword evidence="2" id="KW-0677">Repeat</keyword>
<feature type="repeat" description="ANK" evidence="4">
    <location>
        <begin position="1201"/>
        <end position="1233"/>
    </location>
</feature>